<organism evidence="1 2">
    <name type="scientific">Sorangium cellulosum</name>
    <name type="common">Polyangium cellulosum</name>
    <dbReference type="NCBI Taxonomy" id="56"/>
    <lineage>
        <taxon>Bacteria</taxon>
        <taxon>Pseudomonadati</taxon>
        <taxon>Myxococcota</taxon>
        <taxon>Polyangia</taxon>
        <taxon>Polyangiales</taxon>
        <taxon>Polyangiaceae</taxon>
        <taxon>Sorangium</taxon>
    </lineage>
</organism>
<sequence>MSTQHPLAAFSIYLSGRHQVLLSIANEIHEKLDACASGEGGFSHEARMRASDLMWLWTLGAYEVVRTMCQTQRCFSERFYRSISTLKVDLERVRVPNTKLERVKYNRRERTIPVASDRGPDVWDDASKDLLVGDPADAVSARMLLRSYESVMSSLTRDDVTMSHEESFERK</sequence>
<dbReference type="RefSeq" id="WP_061608581.1">
    <property type="nucleotide sequence ID" value="NZ_JEMA01000491.1"/>
</dbReference>
<accession>A0A150QMF7</accession>
<name>A0A150QMF7_SORCE</name>
<dbReference type="AlphaFoldDB" id="A0A150QMF7"/>
<dbReference type="EMBL" id="JEMA01000491">
    <property type="protein sequence ID" value="KYF69195.1"/>
    <property type="molecule type" value="Genomic_DNA"/>
</dbReference>
<protein>
    <recommendedName>
        <fullName evidence="3">RiboL-PSP-HEPN domain-containing protein</fullName>
    </recommendedName>
</protein>
<reference evidence="1 2" key="1">
    <citation type="submission" date="2014-02" db="EMBL/GenBank/DDBJ databases">
        <title>The small core and large imbalanced accessory genome model reveals a collaborative survival strategy of Sorangium cellulosum strains in nature.</title>
        <authorList>
            <person name="Han K."/>
            <person name="Peng R."/>
            <person name="Blom J."/>
            <person name="Li Y.-Z."/>
        </authorList>
    </citation>
    <scope>NUCLEOTIDE SEQUENCE [LARGE SCALE GENOMIC DNA]</scope>
    <source>
        <strain evidence="1 2">So0008-312</strain>
    </source>
</reference>
<evidence type="ECO:0008006" key="3">
    <source>
        <dbReference type="Google" id="ProtNLM"/>
    </source>
</evidence>
<evidence type="ECO:0000313" key="2">
    <source>
        <dbReference type="Proteomes" id="UP000075260"/>
    </source>
</evidence>
<proteinExistence type="predicted"/>
<gene>
    <name evidence="1" type="ORF">BE15_45735</name>
</gene>
<dbReference type="Proteomes" id="UP000075260">
    <property type="component" value="Unassembled WGS sequence"/>
</dbReference>
<dbReference type="OrthoDB" id="9179437at2"/>
<evidence type="ECO:0000313" key="1">
    <source>
        <dbReference type="EMBL" id="KYF69195.1"/>
    </source>
</evidence>
<comment type="caution">
    <text evidence="1">The sequence shown here is derived from an EMBL/GenBank/DDBJ whole genome shotgun (WGS) entry which is preliminary data.</text>
</comment>